<reference evidence="3 4" key="1">
    <citation type="submission" date="2019-08" db="EMBL/GenBank/DDBJ databases">
        <title>Whole genome of Aphis craccivora.</title>
        <authorList>
            <person name="Voronova N.V."/>
            <person name="Shulinski R.S."/>
            <person name="Bandarenka Y.V."/>
            <person name="Zhorov D.G."/>
            <person name="Warner D."/>
        </authorList>
    </citation>
    <scope>NUCLEOTIDE SEQUENCE [LARGE SCALE GENOMIC DNA]</scope>
    <source>
        <strain evidence="3">180601</strain>
        <tissue evidence="3">Whole Body</tissue>
    </source>
</reference>
<sequence>MKIWFNLAMSAVVAIIVVVSLTSAKSILLKPITVNQSRPDISSMKESSDIHSNISSNDDVEKSSTDATMNTTLVVSPLNITTTSFEDIFTEMSTFNNITTTTFIQETTSNIYANTTSTEETTTTITSVEMVTENQTTTTEAPKRYGRYRPWGHHIIKNRHYSKTTAAPICPKGHTANLNGGCSPIFVDL</sequence>
<protein>
    <submittedName>
        <fullName evidence="3">Uncharacterized protein</fullName>
    </submittedName>
</protein>
<organism evidence="3 4">
    <name type="scientific">Aphis craccivora</name>
    <name type="common">Cowpea aphid</name>
    <dbReference type="NCBI Taxonomy" id="307492"/>
    <lineage>
        <taxon>Eukaryota</taxon>
        <taxon>Metazoa</taxon>
        <taxon>Ecdysozoa</taxon>
        <taxon>Arthropoda</taxon>
        <taxon>Hexapoda</taxon>
        <taxon>Insecta</taxon>
        <taxon>Pterygota</taxon>
        <taxon>Neoptera</taxon>
        <taxon>Paraneoptera</taxon>
        <taxon>Hemiptera</taxon>
        <taxon>Sternorrhyncha</taxon>
        <taxon>Aphidomorpha</taxon>
        <taxon>Aphidoidea</taxon>
        <taxon>Aphididae</taxon>
        <taxon>Aphidini</taxon>
        <taxon>Aphis</taxon>
        <taxon>Aphis</taxon>
    </lineage>
</organism>
<accession>A0A6G0ZMF5</accession>
<feature type="chain" id="PRO_5026338123" evidence="2">
    <location>
        <begin position="25"/>
        <end position="189"/>
    </location>
</feature>
<evidence type="ECO:0000313" key="3">
    <source>
        <dbReference type="EMBL" id="KAF0772194.1"/>
    </source>
</evidence>
<feature type="region of interest" description="Disordered" evidence="1">
    <location>
        <begin position="40"/>
        <end position="63"/>
    </location>
</feature>
<evidence type="ECO:0000256" key="1">
    <source>
        <dbReference type="SAM" id="MobiDB-lite"/>
    </source>
</evidence>
<evidence type="ECO:0000256" key="2">
    <source>
        <dbReference type="SAM" id="SignalP"/>
    </source>
</evidence>
<keyword evidence="4" id="KW-1185">Reference proteome</keyword>
<name>A0A6G0ZMF5_APHCR</name>
<feature type="signal peptide" evidence="2">
    <location>
        <begin position="1"/>
        <end position="24"/>
    </location>
</feature>
<proteinExistence type="predicted"/>
<keyword evidence="2" id="KW-0732">Signal</keyword>
<dbReference type="EMBL" id="VUJU01000208">
    <property type="protein sequence ID" value="KAF0772194.1"/>
    <property type="molecule type" value="Genomic_DNA"/>
</dbReference>
<evidence type="ECO:0000313" key="4">
    <source>
        <dbReference type="Proteomes" id="UP000478052"/>
    </source>
</evidence>
<dbReference type="Proteomes" id="UP000478052">
    <property type="component" value="Unassembled WGS sequence"/>
</dbReference>
<comment type="caution">
    <text evidence="3">The sequence shown here is derived from an EMBL/GenBank/DDBJ whole genome shotgun (WGS) entry which is preliminary data.</text>
</comment>
<dbReference type="AlphaFoldDB" id="A0A6G0ZMF5"/>
<gene>
    <name evidence="3" type="ORF">FWK35_00000773</name>
</gene>